<protein>
    <recommendedName>
        <fullName evidence="4">DUF3159 domain-containing protein</fullName>
    </recommendedName>
</protein>
<reference evidence="2 3" key="1">
    <citation type="submission" date="2023-03" db="EMBL/GenBank/DDBJ databases">
        <title>Draft genome sequence of Streptomyces sp. RB6PN23 isolated from peat swamp forest in Thailand.</title>
        <authorList>
            <person name="Klaysubun C."/>
            <person name="Duangmal K."/>
        </authorList>
    </citation>
    <scope>NUCLEOTIDE SEQUENCE [LARGE SCALE GENOMIC DNA]</scope>
    <source>
        <strain evidence="2 3">RB6PN23</strain>
    </source>
</reference>
<name>A0ABT5ZIY1_9ACTN</name>
<feature type="transmembrane region" description="Helical" evidence="1">
    <location>
        <begin position="65"/>
        <end position="85"/>
    </location>
</feature>
<evidence type="ECO:0000313" key="2">
    <source>
        <dbReference type="EMBL" id="MDF3289524.1"/>
    </source>
</evidence>
<accession>A0ABT5ZIY1</accession>
<comment type="caution">
    <text evidence="2">The sequence shown here is derived from an EMBL/GenBank/DDBJ whole genome shotgun (WGS) entry which is preliminary data.</text>
</comment>
<dbReference type="RefSeq" id="WP_276093057.1">
    <property type="nucleotide sequence ID" value="NZ_JARJBC010000004.1"/>
</dbReference>
<feature type="transmembrane region" description="Helical" evidence="1">
    <location>
        <begin position="97"/>
        <end position="114"/>
    </location>
</feature>
<evidence type="ECO:0008006" key="4">
    <source>
        <dbReference type="Google" id="ProtNLM"/>
    </source>
</evidence>
<proteinExistence type="predicted"/>
<evidence type="ECO:0000256" key="1">
    <source>
        <dbReference type="SAM" id="Phobius"/>
    </source>
</evidence>
<keyword evidence="1" id="KW-0472">Membrane</keyword>
<feature type="transmembrane region" description="Helical" evidence="1">
    <location>
        <begin position="156"/>
        <end position="176"/>
    </location>
</feature>
<sequence>MTENYSPRKEMLNNFKPLVLDLGLPLGSYYLLHDAFGVDLLLSLALSSVPPAVRTFYGWLRDRSLNGLAALMLVMNIVGIALSFTSGSPRIMVAKDSGTSSVFAIVLIVSAFSGKPLMSAGLRPWLVKGNADRATALDRLTATSARFRRMDRKFTLIWGATLFVECVARVIGAFTLPVATMVWLSNVLLIAAIVLASVVGGAVAADPMEKMIDAELAPTLTPQPA</sequence>
<gene>
    <name evidence="2" type="ORF">P3G67_09775</name>
</gene>
<evidence type="ECO:0000313" key="3">
    <source>
        <dbReference type="Proteomes" id="UP001216579"/>
    </source>
</evidence>
<keyword evidence="1" id="KW-1133">Transmembrane helix</keyword>
<keyword evidence="3" id="KW-1185">Reference proteome</keyword>
<dbReference type="NCBIfam" id="NF041646">
    <property type="entry name" value="VC0807_fam"/>
    <property type="match status" value="1"/>
</dbReference>
<feature type="transmembrane region" description="Helical" evidence="1">
    <location>
        <begin position="182"/>
        <end position="205"/>
    </location>
</feature>
<keyword evidence="1" id="KW-0812">Transmembrane</keyword>
<organism evidence="2 3">
    <name type="scientific">Streptomyces silvisoli</name>
    <dbReference type="NCBI Taxonomy" id="3034235"/>
    <lineage>
        <taxon>Bacteria</taxon>
        <taxon>Bacillati</taxon>
        <taxon>Actinomycetota</taxon>
        <taxon>Actinomycetes</taxon>
        <taxon>Kitasatosporales</taxon>
        <taxon>Streptomycetaceae</taxon>
        <taxon>Streptomyces</taxon>
    </lineage>
</organism>
<dbReference type="EMBL" id="JARJBC010000004">
    <property type="protein sequence ID" value="MDF3289524.1"/>
    <property type="molecule type" value="Genomic_DNA"/>
</dbReference>
<dbReference type="Proteomes" id="UP001216579">
    <property type="component" value="Unassembled WGS sequence"/>
</dbReference>